<dbReference type="PANTHER" id="PTHR35489:SF2">
    <property type="entry name" value="TITAN9"/>
    <property type="match status" value="1"/>
</dbReference>
<accession>A0A4P1QQU0</accession>
<evidence type="ECO:0000313" key="4">
    <source>
        <dbReference type="Proteomes" id="UP000188354"/>
    </source>
</evidence>
<dbReference type="AlphaFoldDB" id="A0A4P1QQU0"/>
<dbReference type="Proteomes" id="UP000188354">
    <property type="component" value="Chromosome LG19"/>
</dbReference>
<evidence type="ECO:0000313" key="3">
    <source>
        <dbReference type="EMBL" id="OIV92552.1"/>
    </source>
</evidence>
<name>A0A4P1QQU0_LUPAN</name>
<proteinExistence type="predicted"/>
<dbReference type="EMBL" id="CM007379">
    <property type="protein sequence ID" value="OIV92552.1"/>
    <property type="molecule type" value="Genomic_DNA"/>
</dbReference>
<keyword evidence="4" id="KW-1185">Reference proteome</keyword>
<dbReference type="GO" id="GO:0003006">
    <property type="term" value="P:developmental process involved in reproduction"/>
    <property type="evidence" value="ECO:0007669"/>
    <property type="project" value="TreeGrafter"/>
</dbReference>
<protein>
    <recommendedName>
        <fullName evidence="2">DUF7806 domain-containing protein</fullName>
    </recommendedName>
</protein>
<dbReference type="InterPro" id="IPR056708">
    <property type="entry name" value="DUF7806"/>
</dbReference>
<feature type="domain" description="DUF7806" evidence="2">
    <location>
        <begin position="113"/>
        <end position="149"/>
    </location>
</feature>
<reference evidence="3 4" key="1">
    <citation type="journal article" date="2017" name="Plant Biotechnol. J.">
        <title>A comprehensive draft genome sequence for lupin (Lupinus angustifolius), an emerging health food: insights into plant-microbe interactions and legume evolution.</title>
        <authorList>
            <person name="Hane J.K."/>
            <person name="Ming Y."/>
            <person name="Kamphuis L.G."/>
            <person name="Nelson M.N."/>
            <person name="Garg G."/>
            <person name="Atkins C.A."/>
            <person name="Bayer P.E."/>
            <person name="Bravo A."/>
            <person name="Bringans S."/>
            <person name="Cannon S."/>
            <person name="Edwards D."/>
            <person name="Foley R."/>
            <person name="Gao L.L."/>
            <person name="Harrison M.J."/>
            <person name="Huang W."/>
            <person name="Hurgobin B."/>
            <person name="Li S."/>
            <person name="Liu C.W."/>
            <person name="McGrath A."/>
            <person name="Morahan G."/>
            <person name="Murray J."/>
            <person name="Weller J."/>
            <person name="Jian J."/>
            <person name="Singh K.B."/>
        </authorList>
    </citation>
    <scope>NUCLEOTIDE SEQUENCE [LARGE SCALE GENOMIC DNA]</scope>
    <source>
        <strain evidence="4">cv. Tanjil</strain>
        <tissue evidence="3">Whole plant</tissue>
    </source>
</reference>
<evidence type="ECO:0000259" key="2">
    <source>
        <dbReference type="Pfam" id="PF25091"/>
    </source>
</evidence>
<dbReference type="PANTHER" id="PTHR35489">
    <property type="entry name" value="TITAN9"/>
    <property type="match status" value="1"/>
</dbReference>
<organism evidence="3 4">
    <name type="scientific">Lupinus angustifolius</name>
    <name type="common">Narrow-leaved blue lupine</name>
    <dbReference type="NCBI Taxonomy" id="3871"/>
    <lineage>
        <taxon>Eukaryota</taxon>
        <taxon>Viridiplantae</taxon>
        <taxon>Streptophyta</taxon>
        <taxon>Embryophyta</taxon>
        <taxon>Tracheophyta</taxon>
        <taxon>Spermatophyta</taxon>
        <taxon>Magnoliopsida</taxon>
        <taxon>eudicotyledons</taxon>
        <taxon>Gunneridae</taxon>
        <taxon>Pentapetalae</taxon>
        <taxon>rosids</taxon>
        <taxon>fabids</taxon>
        <taxon>Fabales</taxon>
        <taxon>Fabaceae</taxon>
        <taxon>Papilionoideae</taxon>
        <taxon>50 kb inversion clade</taxon>
        <taxon>genistoids sensu lato</taxon>
        <taxon>core genistoids</taxon>
        <taxon>Genisteae</taxon>
        <taxon>Lupinus</taxon>
    </lineage>
</organism>
<feature type="region of interest" description="Disordered" evidence="1">
    <location>
        <begin position="21"/>
        <end position="59"/>
    </location>
</feature>
<evidence type="ECO:0000256" key="1">
    <source>
        <dbReference type="SAM" id="MobiDB-lite"/>
    </source>
</evidence>
<dbReference type="Gramene" id="OIV92552">
    <property type="protein sequence ID" value="OIV92552"/>
    <property type="gene ID" value="TanjilG_02315"/>
</dbReference>
<sequence>MQQEGTSGDLNDNSKVIAEDDLFGAISNSPSRGMTRKHSKRDELENEARFKSCGNSDGNSVARESAQSFCKETASGKLLECSTKTNDQSVTVGLFKLFSDHQTQQLCLSALHLSSGTFERVASEWMREDIMFSPYMCPVFFERVSRVIKLNH</sequence>
<feature type="compositionally biased region" description="Basic and acidic residues" evidence="1">
    <location>
        <begin position="40"/>
        <end position="50"/>
    </location>
</feature>
<dbReference type="STRING" id="3871.A0A4P1QQU0"/>
<gene>
    <name evidence="3" type="ORF">TanjilG_02315</name>
</gene>
<dbReference type="Pfam" id="PF25091">
    <property type="entry name" value="DUF7806"/>
    <property type="match status" value="1"/>
</dbReference>